<evidence type="ECO:0000313" key="2">
    <source>
        <dbReference type="EMBL" id="KAE8250990.1"/>
    </source>
</evidence>
<organism evidence="2 3">
    <name type="scientific">Tilletia indica</name>
    <dbReference type="NCBI Taxonomy" id="43049"/>
    <lineage>
        <taxon>Eukaryota</taxon>
        <taxon>Fungi</taxon>
        <taxon>Dikarya</taxon>
        <taxon>Basidiomycota</taxon>
        <taxon>Ustilaginomycotina</taxon>
        <taxon>Exobasidiomycetes</taxon>
        <taxon>Tilletiales</taxon>
        <taxon>Tilletiaceae</taxon>
        <taxon>Tilletia</taxon>
    </lineage>
</organism>
<reference evidence="2" key="1">
    <citation type="submission" date="2016-04" db="EMBL/GenBank/DDBJ databases">
        <authorList>
            <person name="Nguyen H.D."/>
            <person name="Samba Siva P."/>
            <person name="Cullis J."/>
            <person name="Levesque C.A."/>
            <person name="Hambleton S."/>
        </authorList>
    </citation>
    <scope>NUCLEOTIDE SEQUENCE</scope>
    <source>
        <strain evidence="2">DAOMC 236416</strain>
    </source>
</reference>
<feature type="region of interest" description="Disordered" evidence="1">
    <location>
        <begin position="225"/>
        <end position="355"/>
    </location>
</feature>
<feature type="region of interest" description="Disordered" evidence="1">
    <location>
        <begin position="413"/>
        <end position="434"/>
    </location>
</feature>
<comment type="caution">
    <text evidence="2">The sequence shown here is derived from an EMBL/GenBank/DDBJ whole genome shotgun (WGS) entry which is preliminary data.</text>
</comment>
<sequence length="571" mass="56052">MATATPTPMAAATSHDDAPPEIIGAFSADDVPAYLHAFELERHLREIVLSVASILQLRRQLYAGQGEQAASLIPTPLSGLQLHPAGASRPHHHHHPGHPQAGGPGSGVGLAKEGVNLVMAARVQKLAAHCNVYTGNTNHLRDWLVRAITVVDAELDKQLKLMPAPPPPPPAHSALTVESSQATGASIHASSPAMAVPFAAVDSGGVITSTTTPSATMVPATPELINLAGDDDDDELPLGQLRDRTKASPSKPAASASAGSSQPRAAGTGTATTSRKRKRTTSSATTGNHAVVDLTGDSPSPPSAAARPTSSKSSKTAQAAGTGAAESEKNVGRPSSSAGIAVSTSPASSNVPAMSESAASAHTAAVAGDVSAAAKTSTMTIAGPPEGDLFSMTQPGLDLSALHYDYSSFGAGGGAGSGHKGSKGQSNATTSSSNATAASTTAAADSTAAAASSSSGAPPATGPAPVVTATSMTAAPVDPLAGFGGMGSLDASNLGLDSEAMAVLSSMDFSTIDFSSLGGGGGSAGGGFDGLDGNGGGMSGVDFSGLFSYDTSSGSGFGMANGTNFGTGQGQ</sequence>
<feature type="region of interest" description="Disordered" evidence="1">
    <location>
        <begin position="83"/>
        <end position="109"/>
    </location>
</feature>
<keyword evidence="3" id="KW-1185">Reference proteome</keyword>
<feature type="compositionally biased region" description="Low complexity" evidence="1">
    <location>
        <begin position="303"/>
        <end position="316"/>
    </location>
</feature>
<feature type="region of interest" description="Disordered" evidence="1">
    <location>
        <begin position="163"/>
        <end position="188"/>
    </location>
</feature>
<dbReference type="EMBL" id="LWDF02000268">
    <property type="protein sequence ID" value="KAE8250990.1"/>
    <property type="molecule type" value="Genomic_DNA"/>
</dbReference>
<gene>
    <name evidence="2" type="ORF">A4X13_0g4211</name>
</gene>
<protein>
    <submittedName>
        <fullName evidence="2">Uncharacterized protein</fullName>
    </submittedName>
</protein>
<evidence type="ECO:0000256" key="1">
    <source>
        <dbReference type="SAM" id="MobiDB-lite"/>
    </source>
</evidence>
<proteinExistence type="predicted"/>
<accession>A0A177TP37</accession>
<dbReference type="AlphaFoldDB" id="A0A177TP37"/>
<dbReference type="Proteomes" id="UP000077521">
    <property type="component" value="Unassembled WGS sequence"/>
</dbReference>
<feature type="compositionally biased region" description="Low complexity" evidence="1">
    <location>
        <begin position="423"/>
        <end position="434"/>
    </location>
</feature>
<feature type="compositionally biased region" description="Polar residues" evidence="1">
    <location>
        <begin position="333"/>
        <end position="352"/>
    </location>
</feature>
<reference evidence="2" key="2">
    <citation type="journal article" date="2019" name="IMA Fungus">
        <title>Genome sequencing and comparison of five Tilletia species to identify candidate genes for the detection of regulated species infecting wheat.</title>
        <authorList>
            <person name="Nguyen H.D.T."/>
            <person name="Sultana T."/>
            <person name="Kesanakurti P."/>
            <person name="Hambleton S."/>
        </authorList>
    </citation>
    <scope>NUCLEOTIDE SEQUENCE</scope>
    <source>
        <strain evidence="2">DAOMC 236416</strain>
    </source>
</reference>
<evidence type="ECO:0000313" key="3">
    <source>
        <dbReference type="Proteomes" id="UP000077521"/>
    </source>
</evidence>
<feature type="compositionally biased region" description="Low complexity" evidence="1">
    <location>
        <begin position="247"/>
        <end position="273"/>
    </location>
</feature>
<name>A0A177TP37_9BASI</name>